<dbReference type="EMBL" id="JAAAMU010000020">
    <property type="protein sequence ID" value="NBC72604.1"/>
    <property type="molecule type" value="Genomic_DNA"/>
</dbReference>
<evidence type="ECO:0000259" key="8">
    <source>
        <dbReference type="PROSITE" id="PS50928"/>
    </source>
</evidence>
<reference evidence="9 10" key="1">
    <citation type="submission" date="2020-01" db="EMBL/GenBank/DDBJ databases">
        <title>Paenibacillus soybeanensis sp. nov. isolated from the nodules of soybean (Glycine max(L.) Merr).</title>
        <authorList>
            <person name="Wang H."/>
        </authorList>
    </citation>
    <scope>NUCLEOTIDE SEQUENCE [LARGE SCALE GENOMIC DNA]</scope>
    <source>
        <strain evidence="9 10">DSM 23054</strain>
    </source>
</reference>
<dbReference type="SUPFAM" id="SSF161098">
    <property type="entry name" value="MetI-like"/>
    <property type="match status" value="1"/>
</dbReference>
<keyword evidence="10" id="KW-1185">Reference proteome</keyword>
<evidence type="ECO:0000256" key="4">
    <source>
        <dbReference type="ARBA" id="ARBA00022692"/>
    </source>
</evidence>
<dbReference type="GO" id="GO:0055085">
    <property type="term" value="P:transmembrane transport"/>
    <property type="evidence" value="ECO:0007669"/>
    <property type="project" value="InterPro"/>
</dbReference>
<evidence type="ECO:0000256" key="2">
    <source>
        <dbReference type="ARBA" id="ARBA00022448"/>
    </source>
</evidence>
<comment type="caution">
    <text evidence="9">The sequence shown here is derived from an EMBL/GenBank/DDBJ whole genome shotgun (WGS) entry which is preliminary data.</text>
</comment>
<gene>
    <name evidence="9" type="ORF">GT003_26710</name>
</gene>
<evidence type="ECO:0000313" key="10">
    <source>
        <dbReference type="Proteomes" id="UP000558113"/>
    </source>
</evidence>
<feature type="domain" description="ABC transmembrane type-1" evidence="8">
    <location>
        <begin position="86"/>
        <end position="303"/>
    </location>
</feature>
<accession>A0A7X5C4P8</accession>
<dbReference type="PROSITE" id="PS50928">
    <property type="entry name" value="ABC_TM1"/>
    <property type="match status" value="1"/>
</dbReference>
<keyword evidence="3" id="KW-1003">Cell membrane</keyword>
<feature type="transmembrane region" description="Helical" evidence="7">
    <location>
        <begin position="219"/>
        <end position="244"/>
    </location>
</feature>
<proteinExistence type="inferred from homology"/>
<dbReference type="GO" id="GO:0005886">
    <property type="term" value="C:plasma membrane"/>
    <property type="evidence" value="ECO:0007669"/>
    <property type="project" value="UniProtKB-SubCell"/>
</dbReference>
<dbReference type="PANTHER" id="PTHR43227:SF11">
    <property type="entry name" value="BLL4140 PROTEIN"/>
    <property type="match status" value="1"/>
</dbReference>
<feature type="transmembrane region" description="Helical" evidence="7">
    <location>
        <begin position="94"/>
        <end position="115"/>
    </location>
</feature>
<dbReference type="Gene3D" id="1.10.3720.10">
    <property type="entry name" value="MetI-like"/>
    <property type="match status" value="1"/>
</dbReference>
<feature type="transmembrane region" description="Helical" evidence="7">
    <location>
        <begin position="282"/>
        <end position="302"/>
    </location>
</feature>
<protein>
    <submittedName>
        <fullName evidence="9">ABC transporter permease subunit</fullName>
    </submittedName>
</protein>
<feature type="transmembrane region" description="Helical" evidence="7">
    <location>
        <begin position="27"/>
        <end position="53"/>
    </location>
</feature>
<dbReference type="PANTHER" id="PTHR43227">
    <property type="entry name" value="BLL4140 PROTEIN"/>
    <property type="match status" value="1"/>
</dbReference>
<dbReference type="Proteomes" id="UP000558113">
    <property type="component" value="Unassembled WGS sequence"/>
</dbReference>
<dbReference type="Pfam" id="PF00528">
    <property type="entry name" value="BPD_transp_1"/>
    <property type="match status" value="1"/>
</dbReference>
<feature type="transmembrane region" description="Helical" evidence="7">
    <location>
        <begin position="173"/>
        <end position="198"/>
    </location>
</feature>
<dbReference type="InterPro" id="IPR000515">
    <property type="entry name" value="MetI-like"/>
</dbReference>
<evidence type="ECO:0000256" key="3">
    <source>
        <dbReference type="ARBA" id="ARBA00022475"/>
    </source>
</evidence>
<evidence type="ECO:0000256" key="1">
    <source>
        <dbReference type="ARBA" id="ARBA00004651"/>
    </source>
</evidence>
<evidence type="ECO:0000256" key="7">
    <source>
        <dbReference type="RuleBase" id="RU363032"/>
    </source>
</evidence>
<sequence length="317" mass="35890">MQLIETRDHAMTSRSGRFKHLKQNGEMLLMTLPALLKIFIFSYIPIVGVIIAFKRFVPSKGIFHSPWNGLDNFEFFFKSQAAWTVLRNTIGLNLLMILIGTVVNVALAFLLYEVVNRTRLKAYQTVLFIPYFFSWVLVGLMLTSLLSPTSGLLTDLLHRVFGMEINFYANPSSWIWILTVVSVWKGAGFGSLIYYSVLMNIDRELFEAAEIDGASRLQTIWRVMLPFLIPMISVLTILALGNIIRADFGLFYFVPQNQSQLYPVTDVIDTYVYRALAKNGDFSMSAAIGLFQSVVGLVLILCTNKVAKSVNKDYSLF</sequence>
<keyword evidence="2 7" id="KW-0813">Transport</keyword>
<keyword evidence="6 7" id="KW-0472">Membrane</keyword>
<evidence type="ECO:0000256" key="6">
    <source>
        <dbReference type="ARBA" id="ARBA00023136"/>
    </source>
</evidence>
<organism evidence="9 10">
    <name type="scientific">Paenibacillus sacheonensis</name>
    <dbReference type="NCBI Taxonomy" id="742054"/>
    <lineage>
        <taxon>Bacteria</taxon>
        <taxon>Bacillati</taxon>
        <taxon>Bacillota</taxon>
        <taxon>Bacilli</taxon>
        <taxon>Bacillales</taxon>
        <taxon>Paenibacillaceae</taxon>
        <taxon>Paenibacillus</taxon>
    </lineage>
</organism>
<dbReference type="AlphaFoldDB" id="A0A7X5C4P8"/>
<dbReference type="InterPro" id="IPR035906">
    <property type="entry name" value="MetI-like_sf"/>
</dbReference>
<comment type="subcellular location">
    <subcellularLocation>
        <location evidence="1 7">Cell membrane</location>
        <topology evidence="1 7">Multi-pass membrane protein</topology>
    </subcellularLocation>
</comment>
<evidence type="ECO:0000256" key="5">
    <source>
        <dbReference type="ARBA" id="ARBA00022989"/>
    </source>
</evidence>
<name>A0A7X5C4P8_9BACL</name>
<comment type="similarity">
    <text evidence="7">Belongs to the binding-protein-dependent transport system permease family.</text>
</comment>
<keyword evidence="4 7" id="KW-0812">Transmembrane</keyword>
<dbReference type="CDD" id="cd06261">
    <property type="entry name" value="TM_PBP2"/>
    <property type="match status" value="1"/>
</dbReference>
<dbReference type="InterPro" id="IPR050809">
    <property type="entry name" value="UgpAE/MalFG_permease"/>
</dbReference>
<evidence type="ECO:0000313" key="9">
    <source>
        <dbReference type="EMBL" id="NBC72604.1"/>
    </source>
</evidence>
<feature type="transmembrane region" description="Helical" evidence="7">
    <location>
        <begin position="127"/>
        <end position="153"/>
    </location>
</feature>
<keyword evidence="5 7" id="KW-1133">Transmembrane helix</keyword>
<dbReference type="OrthoDB" id="9785836at2"/>